<feature type="transmembrane region" description="Helical" evidence="6">
    <location>
        <begin position="78"/>
        <end position="98"/>
    </location>
</feature>
<dbReference type="Proteomes" id="UP000218334">
    <property type="component" value="Unassembled WGS sequence"/>
</dbReference>
<dbReference type="AlphaFoldDB" id="A0A2H3BFJ2"/>
<keyword evidence="4 6" id="KW-0472">Membrane</keyword>
<dbReference type="EMBL" id="KZ293428">
    <property type="protein sequence ID" value="PBK69631.1"/>
    <property type="molecule type" value="Genomic_DNA"/>
</dbReference>
<dbReference type="GO" id="GO:0005783">
    <property type="term" value="C:endoplasmic reticulum"/>
    <property type="evidence" value="ECO:0007669"/>
    <property type="project" value="InterPro"/>
</dbReference>
<reference evidence="8" key="1">
    <citation type="journal article" date="2017" name="Nat. Ecol. Evol.">
        <title>Genome expansion and lineage-specific genetic innovations in the forest pathogenic fungi Armillaria.</title>
        <authorList>
            <person name="Sipos G."/>
            <person name="Prasanna A.N."/>
            <person name="Walter M.C."/>
            <person name="O'Connor E."/>
            <person name="Balint B."/>
            <person name="Krizsan K."/>
            <person name="Kiss B."/>
            <person name="Hess J."/>
            <person name="Varga T."/>
            <person name="Slot J."/>
            <person name="Riley R."/>
            <person name="Boka B."/>
            <person name="Rigling D."/>
            <person name="Barry K."/>
            <person name="Lee J."/>
            <person name="Mihaltcheva S."/>
            <person name="LaButti K."/>
            <person name="Lipzen A."/>
            <person name="Waldron R."/>
            <person name="Moloney N.M."/>
            <person name="Sperisen C."/>
            <person name="Kredics L."/>
            <person name="Vagvoelgyi C."/>
            <person name="Patrignani A."/>
            <person name="Fitzpatrick D."/>
            <person name="Nagy I."/>
            <person name="Doyle S."/>
            <person name="Anderson J.B."/>
            <person name="Grigoriev I.V."/>
            <person name="Gueldener U."/>
            <person name="Muensterkoetter M."/>
            <person name="Nagy L.G."/>
        </authorList>
    </citation>
    <scope>NUCLEOTIDE SEQUENCE [LARGE SCALE GENOMIC DNA]</scope>
    <source>
        <strain evidence="8">28-4</strain>
    </source>
</reference>
<accession>A0A2H3BFJ2</accession>
<dbReference type="STRING" id="1076256.A0A2H3BFJ2"/>
<feature type="compositionally biased region" description="Basic residues" evidence="5">
    <location>
        <begin position="378"/>
        <end position="391"/>
    </location>
</feature>
<dbReference type="Pfam" id="PF07946">
    <property type="entry name" value="CCDC47"/>
    <property type="match status" value="1"/>
</dbReference>
<dbReference type="GO" id="GO:0016020">
    <property type="term" value="C:membrane"/>
    <property type="evidence" value="ECO:0007669"/>
    <property type="project" value="UniProtKB-SubCell"/>
</dbReference>
<organism evidence="7 8">
    <name type="scientific">Armillaria solidipes</name>
    <dbReference type="NCBI Taxonomy" id="1076256"/>
    <lineage>
        <taxon>Eukaryota</taxon>
        <taxon>Fungi</taxon>
        <taxon>Dikarya</taxon>
        <taxon>Basidiomycota</taxon>
        <taxon>Agaricomycotina</taxon>
        <taxon>Agaricomycetes</taxon>
        <taxon>Agaricomycetidae</taxon>
        <taxon>Agaricales</taxon>
        <taxon>Marasmiineae</taxon>
        <taxon>Physalacriaceae</taxon>
        <taxon>Armillaria</taxon>
    </lineage>
</organism>
<dbReference type="GO" id="GO:0032469">
    <property type="term" value="P:endoplasmic reticulum calcium ion homeostasis"/>
    <property type="evidence" value="ECO:0007669"/>
    <property type="project" value="InterPro"/>
</dbReference>
<evidence type="ECO:0000256" key="2">
    <source>
        <dbReference type="ARBA" id="ARBA00022692"/>
    </source>
</evidence>
<comment type="subcellular location">
    <subcellularLocation>
        <location evidence="1">Membrane</location>
        <topology evidence="1">Single-pass membrane protein</topology>
    </subcellularLocation>
</comment>
<feature type="region of interest" description="Disordered" evidence="5">
    <location>
        <begin position="334"/>
        <end position="391"/>
    </location>
</feature>
<dbReference type="PANTHER" id="PTHR12883">
    <property type="entry name" value="ADIPOCYTE-SPECIFIC PROTEIN 4-RELATED"/>
    <property type="match status" value="1"/>
</dbReference>
<name>A0A2H3BFJ2_9AGAR</name>
<evidence type="ECO:0000256" key="3">
    <source>
        <dbReference type="ARBA" id="ARBA00022989"/>
    </source>
</evidence>
<keyword evidence="2 6" id="KW-0812">Transmembrane</keyword>
<proteinExistence type="predicted"/>
<evidence type="ECO:0000256" key="6">
    <source>
        <dbReference type="SAM" id="Phobius"/>
    </source>
</evidence>
<evidence type="ECO:0000256" key="4">
    <source>
        <dbReference type="ARBA" id="ARBA00023136"/>
    </source>
</evidence>
<evidence type="ECO:0000313" key="8">
    <source>
        <dbReference type="Proteomes" id="UP000218334"/>
    </source>
</evidence>
<protein>
    <submittedName>
        <fullName evidence="7">DUF1682-domain-containing protein</fullName>
    </submittedName>
</protein>
<keyword evidence="8" id="KW-1185">Reference proteome</keyword>
<evidence type="ECO:0000256" key="1">
    <source>
        <dbReference type="ARBA" id="ARBA00004167"/>
    </source>
</evidence>
<evidence type="ECO:0000313" key="7">
    <source>
        <dbReference type="EMBL" id="PBK69631.1"/>
    </source>
</evidence>
<keyword evidence="3 6" id="KW-1133">Transmembrane helix</keyword>
<dbReference type="InterPro" id="IPR012879">
    <property type="entry name" value="CCDC47"/>
</dbReference>
<evidence type="ECO:0000256" key="5">
    <source>
        <dbReference type="SAM" id="MobiDB-lite"/>
    </source>
</evidence>
<dbReference type="GO" id="GO:0005509">
    <property type="term" value="F:calcium ion binding"/>
    <property type="evidence" value="ECO:0007669"/>
    <property type="project" value="InterPro"/>
</dbReference>
<feature type="compositionally biased region" description="Basic and acidic residues" evidence="5">
    <location>
        <begin position="334"/>
        <end position="362"/>
    </location>
</feature>
<dbReference type="PANTHER" id="PTHR12883:SF0">
    <property type="entry name" value="PAT COMPLEX SUBUNIT CCDC47"/>
    <property type="match status" value="1"/>
</dbReference>
<gene>
    <name evidence="7" type="ORF">ARMSODRAFT_956407</name>
</gene>
<sequence length="391" mass="44579">MLSLSDLNGARIKTRRQFPDTSQEITRCLLSLWTTMNALTQALTHITPPPFVAPSEYDGLEYRWRFIAFRPAYFEKEAYLLLALGGFILVSIIGISYNKRKASSWIAKQTPLLTSQFSTTSPLTWDGHSDAFTFSTGRRVVSALHTTFALRPRHDPFQALFQLGRGLVDVQYAPKDVVELDLTLAEGAVPNDFVWAVVNKRELRVVKDDRWDLTFTKTTDHPALPSNISVMSEFADVTEALLKSTSLPVLLKELSSMDGFRSLSVTDQPRVRPDAVASSSKKHVVLSLYVSSSAVPATLFSFIDSLSKITLRPETKNKLRKSREDLEKILKQEAEREEKEKKEEVNEDKRAEKRRKEEERIGKLSATEQQKYLDRERKRNLRKSQGRTVRK</sequence>